<comment type="caution">
    <text evidence="1">The sequence shown here is derived from an EMBL/GenBank/DDBJ whole genome shotgun (WGS) entry which is preliminary data.</text>
</comment>
<evidence type="ECO:0000313" key="1">
    <source>
        <dbReference type="EMBL" id="CAD5126429.1"/>
    </source>
</evidence>
<dbReference type="Proteomes" id="UP000549394">
    <property type="component" value="Unassembled WGS sequence"/>
</dbReference>
<reference evidence="1 2" key="1">
    <citation type="submission" date="2020-08" db="EMBL/GenBank/DDBJ databases">
        <authorList>
            <person name="Hejnol A."/>
        </authorList>
    </citation>
    <scope>NUCLEOTIDE SEQUENCE [LARGE SCALE GENOMIC DNA]</scope>
</reference>
<protein>
    <submittedName>
        <fullName evidence="1">DgyrCDS14562</fullName>
    </submittedName>
</protein>
<dbReference type="AlphaFoldDB" id="A0A7I8WE26"/>
<gene>
    <name evidence="1" type="ORF">DGYR_LOCUS13672</name>
</gene>
<sequence>MHKFASKSSTLCISQINANDPCRWVTEPAESLTTENPCSGVSPRTFGDPHFEQKVFDSVTGESLDICYDVTGSSGQIINVLDDKYSRTKVEGILKDDYYFHKAIITHQGKRFVVDVDYITLPEQETYKWEPTTKAVYKSLFFSISRNEVVIDTSLGIYSIRIIIQKANKSLTGTYLNINFRGLRSDLKRYGGIIGTANRKNIILLDFVQRNEKTTFKIDNKIVTARLSNRFSHSCYLFNLEDIFTQNELYNLMYFRN</sequence>
<keyword evidence="2" id="KW-1185">Reference proteome</keyword>
<proteinExistence type="predicted"/>
<accession>A0A7I8WE26</accession>
<dbReference type="EMBL" id="CAJFCJ010000047">
    <property type="protein sequence ID" value="CAD5126429.1"/>
    <property type="molecule type" value="Genomic_DNA"/>
</dbReference>
<name>A0A7I8WE26_9ANNE</name>
<evidence type="ECO:0000313" key="2">
    <source>
        <dbReference type="Proteomes" id="UP000549394"/>
    </source>
</evidence>
<organism evidence="1 2">
    <name type="scientific">Dimorphilus gyrociliatus</name>
    <dbReference type="NCBI Taxonomy" id="2664684"/>
    <lineage>
        <taxon>Eukaryota</taxon>
        <taxon>Metazoa</taxon>
        <taxon>Spiralia</taxon>
        <taxon>Lophotrochozoa</taxon>
        <taxon>Annelida</taxon>
        <taxon>Polychaeta</taxon>
        <taxon>Polychaeta incertae sedis</taxon>
        <taxon>Dinophilidae</taxon>
        <taxon>Dimorphilus</taxon>
    </lineage>
</organism>